<feature type="region of interest" description="Disordered" evidence="2">
    <location>
        <begin position="187"/>
        <end position="206"/>
    </location>
</feature>
<protein>
    <submittedName>
        <fullName evidence="3">Uncharacterized protein</fullName>
    </submittedName>
</protein>
<feature type="region of interest" description="Disordered" evidence="2">
    <location>
        <begin position="243"/>
        <end position="282"/>
    </location>
</feature>
<dbReference type="Proteomes" id="UP001156932">
    <property type="component" value="Segment"/>
</dbReference>
<gene>
    <name evidence="3" type="ORF">NNKAGPMP_00001</name>
</gene>
<evidence type="ECO:0000256" key="2">
    <source>
        <dbReference type="SAM" id="MobiDB-lite"/>
    </source>
</evidence>
<reference evidence="3 4" key="1">
    <citation type="submission" date="2022-10" db="EMBL/GenBank/DDBJ databases">
        <title>Evolutionary Diversification of Methanotrophic Ca. Methanophagales (ANME-1) and Their Expansive Virome.</title>
        <authorList>
            <person name="Laso-Perez R."/>
            <person name="Wu F."/>
            <person name="Cremiere A."/>
            <person name="Speth D.R."/>
            <person name="Magyar J.S."/>
            <person name="Krupovic M."/>
            <person name="Orphan V.J."/>
        </authorList>
    </citation>
    <scope>NUCLEOTIDE SEQUENCE [LARGE SCALE GENOMIC DNA]</scope>
</reference>
<evidence type="ECO:0000313" key="3">
    <source>
        <dbReference type="EMBL" id="WAE39637.1"/>
    </source>
</evidence>
<sequence>MPGGRPAELRDAKLVSVWLEREDVEQIKKMGVERSAFVRDAVRRALHGEAPLLKEMNALKEEVKVLRKECELKDRRIRELELEVEHLRGMVARLGGKLQEKVNTKKYRTSFGQLTLEEIKQIYEERKDKLTSNPLNWLSAVLYDNPIAIREVAEALGLQNSSSSLTPSPTPSPASAPAVVIVDAAEDAAEDAEKAENAEKERTERMLRAREPRRRRRMIEEIDFKALAKEWGCSEEEARRIVAERFASSSPPSSPPSSPSSETEGMNSSELIRRARSILEGY</sequence>
<name>A0A9E8VFI7_9VIRU</name>
<feature type="compositionally biased region" description="Basic and acidic residues" evidence="2">
    <location>
        <begin position="191"/>
        <end position="206"/>
    </location>
</feature>
<feature type="coiled-coil region" evidence="1">
    <location>
        <begin position="56"/>
        <end position="83"/>
    </location>
</feature>
<keyword evidence="4" id="KW-1185">Reference proteome</keyword>
<accession>A0A9E8VFI7</accession>
<proteinExistence type="predicted"/>
<evidence type="ECO:0000256" key="1">
    <source>
        <dbReference type="SAM" id="Coils"/>
    </source>
</evidence>
<keyword evidence="1" id="KW-0175">Coiled coil</keyword>
<organism evidence="3 4">
    <name type="scientific">Methanophagales virus GBV303</name>
    <dbReference type="NCBI Taxonomy" id="2986514"/>
    <lineage>
        <taxon>Viruses</taxon>
        <taxon>Viruses incertae sedis</taxon>
        <taxon>Itzamnaviridae</taxon>
        <taxon>Demiitzamnavirus</taxon>
        <taxon>Demiitzamnavirus mexicoense</taxon>
    </lineage>
</organism>
<evidence type="ECO:0000313" key="4">
    <source>
        <dbReference type="Proteomes" id="UP001156932"/>
    </source>
</evidence>
<dbReference type="EMBL" id="OP880254">
    <property type="protein sequence ID" value="WAE39637.1"/>
    <property type="molecule type" value="Genomic_DNA"/>
</dbReference>